<reference evidence="5 6" key="1">
    <citation type="journal article" date="2005" name="Proc. Natl. Acad. Sci. U.S.A.">
        <title>Complete genome sequence of the probiotic lactic acid bacterium Lactobacillus acidophilus NCFM.</title>
        <authorList>
            <person name="Altermann E."/>
            <person name="Russell W.M."/>
            <person name="Azcarate-Peril M.A."/>
            <person name="Barrangou R."/>
            <person name="Buck B.L."/>
            <person name="McAuliffe O."/>
            <person name="Souther N."/>
            <person name="Dobson A."/>
            <person name="Duong T."/>
            <person name="Callanan M."/>
            <person name="Lick S."/>
            <person name="Hamrick A."/>
            <person name="Cano R."/>
            <person name="Klaenhammer T.R."/>
        </authorList>
    </citation>
    <scope>NUCLEOTIDE SEQUENCE [LARGE SCALE GENOMIC DNA]</scope>
    <source>
        <strain evidence="6">ATCC 700396 / NCK56 / N2 / NCFM</strain>
    </source>
</reference>
<dbReference type="CAZy" id="GH73">
    <property type="family name" value="Glycoside Hydrolase Family 73"/>
</dbReference>
<dbReference type="EMBL" id="CP000033">
    <property type="protein sequence ID" value="AAV42075.1"/>
    <property type="molecule type" value="Genomic_DNA"/>
</dbReference>
<dbReference type="eggNOG" id="COG1705">
    <property type="taxonomic scope" value="Bacteria"/>
</dbReference>
<feature type="domain" description="Mannosyl-glycoprotein endo-beta-N-acetylglucosamidase-like" evidence="4">
    <location>
        <begin position="35"/>
        <end position="198"/>
    </location>
</feature>
<dbReference type="InterPro" id="IPR024968">
    <property type="entry name" value="SlpA_C_lactobacillus"/>
</dbReference>
<evidence type="ECO:0000313" key="5">
    <source>
        <dbReference type="EMBL" id="AAV42075.1"/>
    </source>
</evidence>
<evidence type="ECO:0000259" key="4">
    <source>
        <dbReference type="SMART" id="SM00047"/>
    </source>
</evidence>
<dbReference type="AlphaFoldDB" id="Q5FMJ9"/>
<dbReference type="Pfam" id="PF03217">
    <property type="entry name" value="SlpA"/>
    <property type="match status" value="2"/>
</dbReference>
<dbReference type="GeneID" id="93290717"/>
<dbReference type="GO" id="GO:0009274">
    <property type="term" value="C:peptidoglycan-based cell wall"/>
    <property type="evidence" value="ECO:0007669"/>
    <property type="project" value="InterPro"/>
</dbReference>
<name>Q5FMJ9_LACAC</name>
<dbReference type="InterPro" id="IPR002901">
    <property type="entry name" value="MGlyc_endo_b_GlcNAc-like_dom"/>
</dbReference>
<dbReference type="HOGENOM" id="CLU_056346_0_0_9"/>
<proteinExistence type="inferred from homology"/>
<sequence length="409" mass="45364">MKKRLLTSIASAAMLTTVATPVVNNVMMTTAHSQKVSAATTDEQAAFLNKAAKQAVKAAKKYGTYPSVMIAQAILESGWGQSALATEANNLFGMKADDSWPGETYSAKTREEGTNGKSYYIVAKFRKYNSFEESFEDNGKKLREGVSWQPLRYKGTWLENANTYADATKSLTGTYATDSKYDSSLNSRITDHNLNQYDPIVSKTAKVYTVSKSGSVYNWPTDHSVASPVGTVKKGERVVATKTITYNDGSTRMYLEGKGWINGTSLGKGNSKSSEPITQAPKGATKVDKTLMHNAYVYDNKGTKIKGKMFKLNEEEDVKMISTYGTKTIKGKTYYRVGENEYIAAGNIDGTLKFLKRNSYVYNQYGNRDNSLKRKKNEQVATYGAAVTINGKKYYRIGIRQYIKKANFM</sequence>
<dbReference type="KEGG" id="lac:LBA0176"/>
<keyword evidence="3" id="KW-0732">Signal</keyword>
<comment type="similarity">
    <text evidence="1">Belongs to the glycosyl hydrolase 73 family.</text>
</comment>
<dbReference type="Proteomes" id="UP000006381">
    <property type="component" value="Chromosome"/>
</dbReference>
<dbReference type="PANTHER" id="PTHR33308">
    <property type="entry name" value="PEPTIDOGLYCAN HYDROLASE FLGJ"/>
    <property type="match status" value="1"/>
</dbReference>
<dbReference type="EC" id="3.5.1.28" evidence="5"/>
<organism evidence="6">
    <name type="scientific">Lactobacillus acidophilus (strain ATCC 700396 / NCK56 / N2 / NCFM)</name>
    <dbReference type="NCBI Taxonomy" id="272621"/>
    <lineage>
        <taxon>Bacteria</taxon>
        <taxon>Bacillati</taxon>
        <taxon>Bacillota</taxon>
        <taxon>Bacilli</taxon>
        <taxon>Lactobacillales</taxon>
        <taxon>Lactobacillaceae</taxon>
        <taxon>Lactobacillus</taxon>
    </lineage>
</organism>
<dbReference type="PRINTS" id="PR01729">
    <property type="entry name" value="SURFACELAYER"/>
</dbReference>
<gene>
    <name evidence="5" type="ordered locus">LBA0176</name>
</gene>
<dbReference type="Gene3D" id="4.10.80.30">
    <property type="entry name" value="DNA polymerase, domain 6"/>
    <property type="match status" value="1"/>
</dbReference>
<keyword evidence="6" id="KW-1185">Reference proteome</keyword>
<dbReference type="PATRIC" id="fig|272621.13.peg.170"/>
<dbReference type="RefSeq" id="WP_003548795.1">
    <property type="nucleotide sequence ID" value="NC_006814.3"/>
</dbReference>
<evidence type="ECO:0000256" key="2">
    <source>
        <dbReference type="ARBA" id="ARBA00022801"/>
    </source>
</evidence>
<evidence type="ECO:0000256" key="3">
    <source>
        <dbReference type="SAM" id="SignalP"/>
    </source>
</evidence>
<evidence type="ECO:0000313" key="6">
    <source>
        <dbReference type="Proteomes" id="UP000006381"/>
    </source>
</evidence>
<feature type="signal peptide" evidence="3">
    <location>
        <begin position="1"/>
        <end position="19"/>
    </location>
</feature>
<dbReference type="OrthoDB" id="2155627at2"/>
<dbReference type="Pfam" id="PF01832">
    <property type="entry name" value="Glucosaminidase"/>
    <property type="match status" value="1"/>
</dbReference>
<dbReference type="SMART" id="SM00047">
    <property type="entry name" value="LYZ2"/>
    <property type="match status" value="1"/>
</dbReference>
<accession>Q5FMJ9</accession>
<evidence type="ECO:0000256" key="1">
    <source>
        <dbReference type="ARBA" id="ARBA00010266"/>
    </source>
</evidence>
<dbReference type="STRING" id="272621.LBA0176"/>
<dbReference type="InterPro" id="IPR051056">
    <property type="entry name" value="Glycosyl_Hydrolase_73"/>
</dbReference>
<feature type="chain" id="PRO_5039680348" evidence="3">
    <location>
        <begin position="20"/>
        <end position="409"/>
    </location>
</feature>
<dbReference type="GO" id="GO:0008745">
    <property type="term" value="F:N-acetylmuramoyl-L-alanine amidase activity"/>
    <property type="evidence" value="ECO:0007669"/>
    <property type="project" value="UniProtKB-EC"/>
</dbReference>
<dbReference type="GO" id="GO:0005199">
    <property type="term" value="F:structural constituent of cell wall"/>
    <property type="evidence" value="ECO:0007669"/>
    <property type="project" value="InterPro"/>
</dbReference>
<keyword evidence="2 5" id="KW-0378">Hydrolase</keyword>
<dbReference type="PANTHER" id="PTHR33308:SF9">
    <property type="entry name" value="PEPTIDOGLYCAN HYDROLASE FLGJ"/>
    <property type="match status" value="1"/>
</dbReference>
<dbReference type="GO" id="GO:0030115">
    <property type="term" value="C:S-layer"/>
    <property type="evidence" value="ECO:0007669"/>
    <property type="project" value="InterPro"/>
</dbReference>
<dbReference type="BioCyc" id="LACI272621:G1G49-172-MONOMER"/>
<dbReference type="InterPro" id="IPR004903">
    <property type="entry name" value="S-layer_prot"/>
</dbReference>
<dbReference type="Gene3D" id="1.10.530.10">
    <property type="match status" value="1"/>
</dbReference>
<protein>
    <submittedName>
        <fullName evidence="5">N-acetylmuramidase</fullName>
        <ecNumber evidence="5">3.5.1.28</ecNumber>
    </submittedName>
</protein>
<dbReference type="GO" id="GO:0004040">
    <property type="term" value="F:amidase activity"/>
    <property type="evidence" value="ECO:0007669"/>
    <property type="project" value="InterPro"/>
</dbReference>